<dbReference type="OrthoDB" id="5569069at2759"/>
<dbReference type="EMBL" id="JANBTW010000078">
    <property type="protein sequence ID" value="KAJ2672693.1"/>
    <property type="molecule type" value="Genomic_DNA"/>
</dbReference>
<gene>
    <name evidence="2" type="ORF">GGI25_005011</name>
</gene>
<evidence type="ECO:0000313" key="2">
    <source>
        <dbReference type="EMBL" id="KAJ2672693.1"/>
    </source>
</evidence>
<dbReference type="AlphaFoldDB" id="A0A9W8KWJ1"/>
<name>A0A9W8KWJ1_9FUNG</name>
<sequence>MDKSNKNKEPSASPPPPSNSSTSNDDKKATPPAALQTDAGITLKQVYGMLCWLQTNLRNSQLWRSQRLQACEHAIRECPHLSGVSVSSLSAKMEEIEQKVRGMADQYGGADKVPQNTRLFTDGPLFVIVNHAMSGKNTVDQPHIDHGSRATGAVRHPREQRRVNPLVERARRLTKEEVRQMRDEMVIRKQIAVRDARLLADWMAVRRRELEVQELRLRQLLRGQLSSEAEGLQQFEEYLRQLQGD</sequence>
<reference evidence="2" key="1">
    <citation type="submission" date="2022-07" db="EMBL/GenBank/DDBJ databases">
        <title>Phylogenomic reconstructions and comparative analyses of Kickxellomycotina fungi.</title>
        <authorList>
            <person name="Reynolds N.K."/>
            <person name="Stajich J.E."/>
            <person name="Barry K."/>
            <person name="Grigoriev I.V."/>
            <person name="Crous P."/>
            <person name="Smith M.E."/>
        </authorList>
    </citation>
    <scope>NUCLEOTIDE SEQUENCE</scope>
    <source>
        <strain evidence="2">NRRL 3115</strain>
    </source>
</reference>
<comment type="caution">
    <text evidence="2">The sequence shown here is derived from an EMBL/GenBank/DDBJ whole genome shotgun (WGS) entry which is preliminary data.</text>
</comment>
<proteinExistence type="predicted"/>
<evidence type="ECO:0000313" key="3">
    <source>
        <dbReference type="Proteomes" id="UP001151518"/>
    </source>
</evidence>
<evidence type="ECO:0000256" key="1">
    <source>
        <dbReference type="SAM" id="MobiDB-lite"/>
    </source>
</evidence>
<organism evidence="2 3">
    <name type="scientific">Coemansia spiralis</name>
    <dbReference type="NCBI Taxonomy" id="417178"/>
    <lineage>
        <taxon>Eukaryota</taxon>
        <taxon>Fungi</taxon>
        <taxon>Fungi incertae sedis</taxon>
        <taxon>Zoopagomycota</taxon>
        <taxon>Kickxellomycotina</taxon>
        <taxon>Kickxellomycetes</taxon>
        <taxon>Kickxellales</taxon>
        <taxon>Kickxellaceae</taxon>
        <taxon>Coemansia</taxon>
    </lineage>
</organism>
<protein>
    <submittedName>
        <fullName evidence="2">Uncharacterized protein</fullName>
    </submittedName>
</protein>
<accession>A0A9W8KWJ1</accession>
<feature type="region of interest" description="Disordered" evidence="1">
    <location>
        <begin position="1"/>
        <end position="33"/>
    </location>
</feature>
<dbReference type="Proteomes" id="UP001151518">
    <property type="component" value="Unassembled WGS sequence"/>
</dbReference>